<dbReference type="InterPro" id="IPR036682">
    <property type="entry name" value="OS_D_A10/PebIII_sf"/>
</dbReference>
<evidence type="ECO:0000256" key="1">
    <source>
        <dbReference type="SAM" id="Phobius"/>
    </source>
</evidence>
<dbReference type="Gene3D" id="1.10.2080.10">
    <property type="entry name" value="Insect odorant-binding protein A10/Ejaculatory bulb-specific protein 3"/>
    <property type="match status" value="1"/>
</dbReference>
<dbReference type="Proteomes" id="UP000078492">
    <property type="component" value="Unassembled WGS sequence"/>
</dbReference>
<accession>A0A151J064</accession>
<feature type="transmembrane region" description="Helical" evidence="1">
    <location>
        <begin position="12"/>
        <end position="31"/>
    </location>
</feature>
<dbReference type="Pfam" id="PF03392">
    <property type="entry name" value="OS-D"/>
    <property type="match status" value="1"/>
</dbReference>
<dbReference type="SUPFAM" id="SSF100910">
    <property type="entry name" value="Chemosensory protein Csp2"/>
    <property type="match status" value="1"/>
</dbReference>
<keyword evidence="1" id="KW-0812">Transmembrane</keyword>
<proteinExistence type="predicted"/>
<feature type="non-terminal residue" evidence="2">
    <location>
        <position position="1"/>
    </location>
</feature>
<gene>
    <name evidence="2" type="ORF">ALC57_13041</name>
</gene>
<protein>
    <submittedName>
        <fullName evidence="2">Uncharacterized protein</fullName>
    </submittedName>
</protein>
<name>A0A151J064_9HYME</name>
<dbReference type="EMBL" id="KQ980658">
    <property type="protein sequence ID" value="KYN14765.1"/>
    <property type="molecule type" value="Genomic_DNA"/>
</dbReference>
<keyword evidence="1" id="KW-1133">Transmembrane helix</keyword>
<evidence type="ECO:0000313" key="3">
    <source>
        <dbReference type="Proteomes" id="UP000078492"/>
    </source>
</evidence>
<dbReference type="InterPro" id="IPR005055">
    <property type="entry name" value="A10/PebIII"/>
</dbReference>
<sequence>RVTIEETIQFSYIVAIINITLMCGIILLRSVRHIDVKGILQNDRLRDQYYSCFMEIAPYVTADAKFFKGTVICTKYFNE</sequence>
<dbReference type="AlphaFoldDB" id="A0A151J064"/>
<keyword evidence="3" id="KW-1185">Reference proteome</keyword>
<organism evidence="2 3">
    <name type="scientific">Trachymyrmex cornetzi</name>
    <dbReference type="NCBI Taxonomy" id="471704"/>
    <lineage>
        <taxon>Eukaryota</taxon>
        <taxon>Metazoa</taxon>
        <taxon>Ecdysozoa</taxon>
        <taxon>Arthropoda</taxon>
        <taxon>Hexapoda</taxon>
        <taxon>Insecta</taxon>
        <taxon>Pterygota</taxon>
        <taxon>Neoptera</taxon>
        <taxon>Endopterygota</taxon>
        <taxon>Hymenoptera</taxon>
        <taxon>Apocrita</taxon>
        <taxon>Aculeata</taxon>
        <taxon>Formicoidea</taxon>
        <taxon>Formicidae</taxon>
        <taxon>Myrmicinae</taxon>
        <taxon>Trachymyrmex</taxon>
    </lineage>
</organism>
<keyword evidence="1" id="KW-0472">Membrane</keyword>
<reference evidence="2 3" key="1">
    <citation type="submission" date="2015-09" db="EMBL/GenBank/DDBJ databases">
        <title>Trachymyrmex cornetzi WGS genome.</title>
        <authorList>
            <person name="Nygaard S."/>
            <person name="Hu H."/>
            <person name="Boomsma J."/>
            <person name="Zhang G."/>
        </authorList>
    </citation>
    <scope>NUCLEOTIDE SEQUENCE [LARGE SCALE GENOMIC DNA]</scope>
    <source>
        <strain evidence="2">Tcor2-1</strain>
        <tissue evidence="2">Whole body</tissue>
    </source>
</reference>
<evidence type="ECO:0000313" key="2">
    <source>
        <dbReference type="EMBL" id="KYN14765.1"/>
    </source>
</evidence>